<reference evidence="2 3" key="1">
    <citation type="journal article" date="2014" name="Genome Announc.">
        <title>Draft Genome Sequence of Magnetospirillum sp. Strain SO-1, a Freshwater Magnetotactic Bacterium Isolated from the Ol'khovka River, Russia.</title>
        <authorList>
            <person name="Grouzdev D.S."/>
            <person name="Dziuba M.V."/>
            <person name="Sukhacheva M.S."/>
            <person name="Mardanov A.V."/>
            <person name="Beletskiy A.V."/>
            <person name="Kuznetsov B.B."/>
            <person name="Skryabin K.G."/>
        </authorList>
    </citation>
    <scope>NUCLEOTIDE SEQUENCE [LARGE SCALE GENOMIC DNA]</scope>
    <source>
        <strain evidence="2 3">SO-1</strain>
    </source>
</reference>
<keyword evidence="3" id="KW-1185">Reference proteome</keyword>
<gene>
    <name evidence="2" type="ORF">H261_00050</name>
</gene>
<dbReference type="CDD" id="cd14498">
    <property type="entry name" value="DSP"/>
    <property type="match status" value="1"/>
</dbReference>
<dbReference type="InterPro" id="IPR029021">
    <property type="entry name" value="Prot-tyrosine_phosphatase-like"/>
</dbReference>
<evidence type="ECO:0000259" key="1">
    <source>
        <dbReference type="PROSITE" id="PS50056"/>
    </source>
</evidence>
<dbReference type="STRING" id="1244869.H261_00050"/>
<dbReference type="EMBL" id="AONQ01000001">
    <property type="protein sequence ID" value="EME71923.1"/>
    <property type="molecule type" value="Genomic_DNA"/>
</dbReference>
<dbReference type="InterPro" id="IPR000387">
    <property type="entry name" value="Tyr_Pase_dom"/>
</dbReference>
<dbReference type="PROSITE" id="PS50056">
    <property type="entry name" value="TYR_PHOSPHATASE_2"/>
    <property type="match status" value="1"/>
</dbReference>
<dbReference type="SUPFAM" id="SSF52799">
    <property type="entry name" value="(Phosphotyrosine protein) phosphatases II"/>
    <property type="match status" value="1"/>
</dbReference>
<evidence type="ECO:0000313" key="3">
    <source>
        <dbReference type="Proteomes" id="UP000011744"/>
    </source>
</evidence>
<dbReference type="Gene3D" id="3.90.190.10">
    <property type="entry name" value="Protein tyrosine phosphatase superfamily"/>
    <property type="match status" value="1"/>
</dbReference>
<proteinExistence type="predicted"/>
<evidence type="ECO:0000313" key="2">
    <source>
        <dbReference type="EMBL" id="EME71923.1"/>
    </source>
</evidence>
<comment type="caution">
    <text evidence="2">The sequence shown here is derived from an EMBL/GenBank/DDBJ whole genome shotgun (WGS) entry which is preliminary data.</text>
</comment>
<dbReference type="Proteomes" id="UP000011744">
    <property type="component" value="Unassembled WGS sequence"/>
</dbReference>
<feature type="domain" description="Tyrosine specific protein phosphatases" evidence="1">
    <location>
        <begin position="87"/>
        <end position="141"/>
    </location>
</feature>
<sequence>MTTNSKKLWNLPFMLAICGLNELPEMLEEFAPTHVVSILDPGDDRPEFSVSMNVLKLDFWDAHGMTVTSSNSALLEYAGCPSPTHAEAILEFGKTLTKGARVLTHCWAGISRSTAAAYLLACQHRPGQEFQAFEHIKRLRPQAQPNRMLVEFGDRRLGANRRMLHCLG</sequence>
<accession>M3AGC6</accession>
<organism evidence="2 3">
    <name type="scientific">Paramagnetospirillum caucaseum</name>
    <dbReference type="NCBI Taxonomy" id="1244869"/>
    <lineage>
        <taxon>Bacteria</taxon>
        <taxon>Pseudomonadati</taxon>
        <taxon>Pseudomonadota</taxon>
        <taxon>Alphaproteobacteria</taxon>
        <taxon>Rhodospirillales</taxon>
        <taxon>Magnetospirillaceae</taxon>
        <taxon>Paramagnetospirillum</taxon>
    </lineage>
</organism>
<dbReference type="eggNOG" id="COG5350">
    <property type="taxonomic scope" value="Bacteria"/>
</dbReference>
<name>M3AGC6_9PROT</name>
<dbReference type="AlphaFoldDB" id="M3AGC6"/>
<protein>
    <submittedName>
        <fullName evidence="2">Protein tyrosine phosphatase</fullName>
    </submittedName>
</protein>